<protein>
    <submittedName>
        <fullName evidence="1">Uncharacterized protein</fullName>
    </submittedName>
</protein>
<proteinExistence type="predicted"/>
<dbReference type="EMBL" id="LFNG01000012">
    <property type="protein sequence ID" value="KMQ70833.1"/>
    <property type="molecule type" value="Genomic_DNA"/>
</dbReference>
<reference evidence="1 2" key="1">
    <citation type="journal article" date="2004" name="Int. J. Syst. Evol. Microbiol.">
        <title>Kaistella koreensis gen. nov., sp. nov., a novel member of the Chryseobacterium-Bergeyella-Riemerella branch.</title>
        <authorList>
            <person name="Kim M.K."/>
            <person name="Im W.T."/>
            <person name="Shin Y.K."/>
            <person name="Lim J.H."/>
            <person name="Kim S.H."/>
            <person name="Lee B.C."/>
            <person name="Park M.Y."/>
            <person name="Lee K.Y."/>
            <person name="Lee S.T."/>
        </authorList>
    </citation>
    <scope>NUCLEOTIDE SEQUENCE [LARGE SCALE GENOMIC DNA]</scope>
    <source>
        <strain evidence="1 2">CCUG 49689</strain>
    </source>
</reference>
<gene>
    <name evidence="1" type="ORF">ACM44_09355</name>
</gene>
<evidence type="ECO:0000313" key="2">
    <source>
        <dbReference type="Proteomes" id="UP000035900"/>
    </source>
</evidence>
<dbReference type="PATRIC" id="fig|1304281.5.peg.2014"/>
<keyword evidence="2" id="KW-1185">Reference proteome</keyword>
<dbReference type="Proteomes" id="UP000035900">
    <property type="component" value="Unassembled WGS sequence"/>
</dbReference>
<organism evidence="1 2">
    <name type="scientific">Chryseobacterium koreense CCUG 49689</name>
    <dbReference type="NCBI Taxonomy" id="1304281"/>
    <lineage>
        <taxon>Bacteria</taxon>
        <taxon>Pseudomonadati</taxon>
        <taxon>Bacteroidota</taxon>
        <taxon>Flavobacteriia</taxon>
        <taxon>Flavobacteriales</taxon>
        <taxon>Weeksellaceae</taxon>
        <taxon>Chryseobacterium group</taxon>
        <taxon>Chryseobacterium</taxon>
    </lineage>
</organism>
<name>A0A0J7IX21_9FLAO</name>
<dbReference type="AlphaFoldDB" id="A0A0J7IX21"/>
<accession>A0A0J7IX21</accession>
<sequence>MTITAYDEDKMLVHIREKSNAIDNIDERGRKSRDLVANGKLAVKIGRFGTFDFADTNKSLVEDQIEKILIKIETEFQKMVENRRRWKIDEERRQELRKIEEAKQKLKDDELSKFIAFYNDAHPWKKFMVLKEYFEYK</sequence>
<comment type="caution">
    <text evidence="1">The sequence shown here is derived from an EMBL/GenBank/DDBJ whole genome shotgun (WGS) entry which is preliminary data.</text>
</comment>
<evidence type="ECO:0000313" key="1">
    <source>
        <dbReference type="EMBL" id="KMQ70833.1"/>
    </source>
</evidence>
<dbReference type="STRING" id="1304281.ACM44_09355"/>